<evidence type="ECO:0008006" key="5">
    <source>
        <dbReference type="Google" id="ProtNLM"/>
    </source>
</evidence>
<proteinExistence type="predicted"/>
<protein>
    <recommendedName>
        <fullName evidence="5">Cilia- and flagella-associated protein 36</fullName>
    </recommendedName>
</protein>
<comment type="caution">
    <text evidence="3">The sequence shown here is derived from an EMBL/GenBank/DDBJ whole genome shotgun (WGS) entry which is preliminary data.</text>
</comment>
<dbReference type="STRING" id="53326.A0A016T2B3"/>
<dbReference type="OrthoDB" id="272687at2759"/>
<dbReference type="AlphaFoldDB" id="A0A016T2B3"/>
<dbReference type="InterPro" id="IPR038888">
    <property type="entry name" value="CFAP36"/>
</dbReference>
<evidence type="ECO:0000313" key="4">
    <source>
        <dbReference type="Proteomes" id="UP000024635"/>
    </source>
</evidence>
<dbReference type="GO" id="GO:0097546">
    <property type="term" value="C:ciliary base"/>
    <property type="evidence" value="ECO:0007669"/>
    <property type="project" value="TreeGrafter"/>
</dbReference>
<name>A0A016T2B3_9BILA</name>
<feature type="compositionally biased region" description="Basic and acidic residues" evidence="1">
    <location>
        <begin position="164"/>
        <end position="175"/>
    </location>
</feature>
<dbReference type="EMBL" id="JARK01001482">
    <property type="protein sequence ID" value="EYB96827.1"/>
    <property type="molecule type" value="Genomic_DNA"/>
</dbReference>
<organism evidence="3 4">
    <name type="scientific">Ancylostoma ceylanicum</name>
    <dbReference type="NCBI Taxonomy" id="53326"/>
    <lineage>
        <taxon>Eukaryota</taxon>
        <taxon>Metazoa</taxon>
        <taxon>Ecdysozoa</taxon>
        <taxon>Nematoda</taxon>
        <taxon>Chromadorea</taxon>
        <taxon>Rhabditida</taxon>
        <taxon>Rhabditina</taxon>
        <taxon>Rhabditomorpha</taxon>
        <taxon>Strongyloidea</taxon>
        <taxon>Ancylostomatidae</taxon>
        <taxon>Ancylostomatinae</taxon>
        <taxon>Ancylostoma</taxon>
    </lineage>
</organism>
<dbReference type="GO" id="GO:0005930">
    <property type="term" value="C:axoneme"/>
    <property type="evidence" value="ECO:0007669"/>
    <property type="project" value="TreeGrafter"/>
</dbReference>
<dbReference type="Proteomes" id="UP000024635">
    <property type="component" value="Unassembled WGS sequence"/>
</dbReference>
<gene>
    <name evidence="3" type="primary">Acey_s0146.g2524</name>
    <name evidence="3" type="ORF">Y032_0146g2524</name>
</gene>
<evidence type="ECO:0000313" key="3">
    <source>
        <dbReference type="EMBL" id="EYB96827.1"/>
    </source>
</evidence>
<sequence>MRIEIAESEPIWTKLCMQVYLGPLEVIGYFWQLLISLSIISMLLIFRYFCPETGKNMPTWTCLEPVAAAENFNVFVPMMMRKNVELQLQALQMIEFMCGLIPSVLQIEDGESLKNKTKLISPEETERYVLIAVMRQSKEEFDSLSRREMEELEEVLRNSEMEKKRLEEERTREQELVSNALAISEEITGKSTEISGATSSSPGTNSEDPKQTVPSRATASNERNLRSLSKQGRENSASGEEIRSASTIRKQQRPNNEETQSANMPNSVGKDLKETTGSKLSSVEAPPENQQPIERPSSKRKDGLPPASKRTGSQSGERRQSKSTSSKEKRPSTEGRKRAEEADVGKKANIAEDDLGIVHGPREKNLYDVNALLQEPSRLNSATVRSREEYLRIRRDRLLAMKASEREKQMNEVSQRAAQERPRTAKAARGLMRGSRVAIETDEVLAARRAILEKLRTEIDGTTDS</sequence>
<dbReference type="PANTHER" id="PTHR21532:SF0">
    <property type="entry name" value="CILIA- AND FLAGELLA-ASSOCIATED PROTEIN 36"/>
    <property type="match status" value="1"/>
</dbReference>
<keyword evidence="4" id="KW-1185">Reference proteome</keyword>
<dbReference type="InterPro" id="IPR042541">
    <property type="entry name" value="BART_sf"/>
</dbReference>
<keyword evidence="2" id="KW-0812">Transmembrane</keyword>
<feature type="compositionally biased region" description="Polar residues" evidence="1">
    <location>
        <begin position="189"/>
        <end position="266"/>
    </location>
</feature>
<keyword evidence="2" id="KW-0472">Membrane</keyword>
<feature type="region of interest" description="Disordered" evidence="1">
    <location>
        <begin position="405"/>
        <end position="430"/>
    </location>
</feature>
<dbReference type="PANTHER" id="PTHR21532">
    <property type="entry name" value="PHOSPHODIESTERASE HL"/>
    <property type="match status" value="1"/>
</dbReference>
<accession>A0A016T2B3</accession>
<feature type="region of interest" description="Disordered" evidence="1">
    <location>
        <begin position="164"/>
        <end position="361"/>
    </location>
</feature>
<evidence type="ECO:0000256" key="1">
    <source>
        <dbReference type="SAM" id="MobiDB-lite"/>
    </source>
</evidence>
<dbReference type="Gene3D" id="1.20.1520.10">
    <property type="entry name" value="ADP-ribosylation factor-like 2-binding protein, domain"/>
    <property type="match status" value="1"/>
</dbReference>
<feature type="transmembrane region" description="Helical" evidence="2">
    <location>
        <begin position="29"/>
        <end position="50"/>
    </location>
</feature>
<reference evidence="4" key="1">
    <citation type="journal article" date="2015" name="Nat. Genet.">
        <title>The genome and transcriptome of the zoonotic hookworm Ancylostoma ceylanicum identify infection-specific gene families.</title>
        <authorList>
            <person name="Schwarz E.M."/>
            <person name="Hu Y."/>
            <person name="Antoshechkin I."/>
            <person name="Miller M.M."/>
            <person name="Sternberg P.W."/>
            <person name="Aroian R.V."/>
        </authorList>
    </citation>
    <scope>NUCLEOTIDE SEQUENCE</scope>
    <source>
        <strain evidence="4">HY135</strain>
    </source>
</reference>
<feature type="compositionally biased region" description="Basic and acidic residues" evidence="1">
    <location>
        <begin position="316"/>
        <end position="350"/>
    </location>
</feature>
<evidence type="ECO:0000256" key="2">
    <source>
        <dbReference type="SAM" id="Phobius"/>
    </source>
</evidence>
<keyword evidence="2" id="KW-1133">Transmembrane helix</keyword>